<dbReference type="AlphaFoldDB" id="A0A2P2J0V6"/>
<proteinExistence type="predicted"/>
<protein>
    <submittedName>
        <fullName evidence="1">Uncharacterized protein</fullName>
    </submittedName>
</protein>
<reference evidence="1" key="1">
    <citation type="submission" date="2018-02" db="EMBL/GenBank/DDBJ databases">
        <title>Rhizophora mucronata_Transcriptome.</title>
        <authorList>
            <person name="Meera S.P."/>
            <person name="Sreeshan A."/>
            <person name="Augustine A."/>
        </authorList>
    </citation>
    <scope>NUCLEOTIDE SEQUENCE</scope>
    <source>
        <tissue evidence="1">Leaf</tissue>
    </source>
</reference>
<name>A0A2P2J0V6_RHIMU</name>
<sequence length="50" mass="6075">MSKQTKKPITEKTQNKLIIYSDKRTKKYLKAGLFEASCFRQKVRERKRRN</sequence>
<organism evidence="1">
    <name type="scientific">Rhizophora mucronata</name>
    <name type="common">Asiatic mangrove</name>
    <dbReference type="NCBI Taxonomy" id="61149"/>
    <lineage>
        <taxon>Eukaryota</taxon>
        <taxon>Viridiplantae</taxon>
        <taxon>Streptophyta</taxon>
        <taxon>Embryophyta</taxon>
        <taxon>Tracheophyta</taxon>
        <taxon>Spermatophyta</taxon>
        <taxon>Magnoliopsida</taxon>
        <taxon>eudicotyledons</taxon>
        <taxon>Gunneridae</taxon>
        <taxon>Pentapetalae</taxon>
        <taxon>rosids</taxon>
        <taxon>fabids</taxon>
        <taxon>Malpighiales</taxon>
        <taxon>Rhizophoraceae</taxon>
        <taxon>Rhizophora</taxon>
    </lineage>
</organism>
<dbReference type="EMBL" id="GGEC01006622">
    <property type="protein sequence ID" value="MBW87105.1"/>
    <property type="molecule type" value="Transcribed_RNA"/>
</dbReference>
<evidence type="ECO:0000313" key="1">
    <source>
        <dbReference type="EMBL" id="MBW87105.1"/>
    </source>
</evidence>
<accession>A0A2P2J0V6</accession>